<dbReference type="InterPro" id="IPR014752">
    <property type="entry name" value="Arrestin-like_C"/>
</dbReference>
<keyword evidence="3" id="KW-1185">Reference proteome</keyword>
<proteinExistence type="predicted"/>
<accession>A0ABR2X0Y1</accession>
<evidence type="ECO:0000313" key="2">
    <source>
        <dbReference type="EMBL" id="KAK9767427.1"/>
    </source>
</evidence>
<organism evidence="2 3">
    <name type="scientific">Basidiobolus ranarum</name>
    <dbReference type="NCBI Taxonomy" id="34480"/>
    <lineage>
        <taxon>Eukaryota</taxon>
        <taxon>Fungi</taxon>
        <taxon>Fungi incertae sedis</taxon>
        <taxon>Zoopagomycota</taxon>
        <taxon>Entomophthoromycotina</taxon>
        <taxon>Basidiobolomycetes</taxon>
        <taxon>Basidiobolales</taxon>
        <taxon>Basidiobolaceae</taxon>
        <taxon>Basidiobolus</taxon>
    </lineage>
</organism>
<evidence type="ECO:0000256" key="1">
    <source>
        <dbReference type="SAM" id="MobiDB-lite"/>
    </source>
</evidence>
<comment type="caution">
    <text evidence="2">The sequence shown here is derived from an EMBL/GenBank/DDBJ whole genome shotgun (WGS) entry which is preliminary data.</text>
</comment>
<gene>
    <name evidence="2" type="ORF">K7432_002786</name>
</gene>
<evidence type="ECO:0008006" key="4">
    <source>
        <dbReference type="Google" id="ProtNLM"/>
    </source>
</evidence>
<dbReference type="PANTHER" id="PTHR11188">
    <property type="entry name" value="ARRESTIN DOMAIN CONTAINING PROTEIN"/>
    <property type="match status" value="1"/>
</dbReference>
<feature type="compositionally biased region" description="Low complexity" evidence="1">
    <location>
        <begin position="325"/>
        <end position="336"/>
    </location>
</feature>
<dbReference type="PANTHER" id="PTHR11188:SF17">
    <property type="entry name" value="FI21816P1"/>
    <property type="match status" value="1"/>
</dbReference>
<dbReference type="SUPFAM" id="SSF81296">
    <property type="entry name" value="E set domains"/>
    <property type="match status" value="1"/>
</dbReference>
<evidence type="ECO:0000313" key="3">
    <source>
        <dbReference type="Proteomes" id="UP001479436"/>
    </source>
</evidence>
<dbReference type="Proteomes" id="UP001479436">
    <property type="component" value="Unassembled WGS sequence"/>
</dbReference>
<dbReference type="Gene3D" id="2.60.40.640">
    <property type="match status" value="1"/>
</dbReference>
<protein>
    <recommendedName>
        <fullName evidence="4">Arrestin C-terminal-like domain-containing protein</fullName>
    </recommendedName>
</protein>
<dbReference type="EMBL" id="JASJQH010000078">
    <property type="protein sequence ID" value="KAK9767427.1"/>
    <property type="molecule type" value="Genomic_DNA"/>
</dbReference>
<dbReference type="InterPro" id="IPR014756">
    <property type="entry name" value="Ig_E-set"/>
</dbReference>
<feature type="region of interest" description="Disordered" evidence="1">
    <location>
        <begin position="304"/>
        <end position="336"/>
    </location>
</feature>
<reference evidence="2 3" key="1">
    <citation type="submission" date="2023-04" db="EMBL/GenBank/DDBJ databases">
        <title>Genome of Basidiobolus ranarum AG-B5.</title>
        <authorList>
            <person name="Stajich J.E."/>
            <person name="Carter-House D."/>
            <person name="Gryganskyi A."/>
        </authorList>
    </citation>
    <scope>NUCLEOTIDE SEQUENCE [LARGE SCALE GENOMIC DNA]</scope>
    <source>
        <strain evidence="2 3">AG-B5</strain>
    </source>
</reference>
<sequence length="336" mass="38361">MIPLNREDLSINIYEDSLVMYGTPEESSGCVLSGYIQLNLSDFLIIKGITLRFVGKTEIFASYKTPKQTYILIDRCFPLVIPNKDKFHLPPSKYRFSFEIPISGRLPESVQVPGGQIQYTLFAEVEKVGFSFNVQVGREVPLKRAPHPMSECYLTPSATSISWFKEKVICCMSTEMPVYDQHELLIVEVKVRFLENIIEIKKMEIMLEESISYPTYDGTLITNSKIIMKVDQLIFDKHDSTYETLTTLTIPNTACYDSITKYIKVRHNIIGKIYFNNPMFNETELHLNLPIVLRSREQSELLEKLPSYKAADEPPSYTTTASNDPSSSSHPLEPSP</sequence>
<name>A0ABR2X0Y1_9FUNG</name>
<dbReference type="InterPro" id="IPR050357">
    <property type="entry name" value="Arrestin_domain-protein"/>
</dbReference>